<keyword evidence="1" id="KW-0472">Membrane</keyword>
<keyword evidence="1" id="KW-1133">Transmembrane helix</keyword>
<dbReference type="RefSeq" id="WP_189604800.1">
    <property type="nucleotide sequence ID" value="NZ_BMXB01000008.1"/>
</dbReference>
<feature type="transmembrane region" description="Helical" evidence="1">
    <location>
        <begin position="6"/>
        <end position="24"/>
    </location>
</feature>
<organism evidence="2 3">
    <name type="scientific">Salinimicrobium marinum</name>
    <dbReference type="NCBI Taxonomy" id="680283"/>
    <lineage>
        <taxon>Bacteria</taxon>
        <taxon>Pseudomonadati</taxon>
        <taxon>Bacteroidota</taxon>
        <taxon>Flavobacteriia</taxon>
        <taxon>Flavobacteriales</taxon>
        <taxon>Flavobacteriaceae</taxon>
        <taxon>Salinimicrobium</taxon>
    </lineage>
</organism>
<dbReference type="EMBL" id="BMXB01000008">
    <property type="protein sequence ID" value="GHA40120.1"/>
    <property type="molecule type" value="Genomic_DNA"/>
</dbReference>
<keyword evidence="1" id="KW-0812">Transmembrane</keyword>
<comment type="caution">
    <text evidence="2">The sequence shown here is derived from an EMBL/GenBank/DDBJ whole genome shotgun (WGS) entry which is preliminary data.</text>
</comment>
<dbReference type="Proteomes" id="UP000610456">
    <property type="component" value="Unassembled WGS sequence"/>
</dbReference>
<sequence>MELFGISYVEWIGYAASFFLLLSFMMRNITTLRYINSLGCILFVAYGFLLDAWPVAVTNAAIVLINAYYLFINRKDEPAREEVKN</sequence>
<reference evidence="2" key="1">
    <citation type="journal article" date="2014" name="Int. J. Syst. Evol. Microbiol.">
        <title>Complete genome sequence of Corynebacterium casei LMG S-19264T (=DSM 44701T), isolated from a smear-ripened cheese.</title>
        <authorList>
            <consortium name="US DOE Joint Genome Institute (JGI-PGF)"/>
            <person name="Walter F."/>
            <person name="Albersmeier A."/>
            <person name="Kalinowski J."/>
            <person name="Ruckert C."/>
        </authorList>
    </citation>
    <scope>NUCLEOTIDE SEQUENCE</scope>
    <source>
        <strain evidence="2">KCTC 12719</strain>
    </source>
</reference>
<proteinExistence type="predicted"/>
<feature type="transmembrane region" description="Helical" evidence="1">
    <location>
        <begin position="31"/>
        <end position="49"/>
    </location>
</feature>
<gene>
    <name evidence="2" type="ORF">GCM10007103_21950</name>
</gene>
<evidence type="ECO:0000313" key="2">
    <source>
        <dbReference type="EMBL" id="GHA40120.1"/>
    </source>
</evidence>
<feature type="transmembrane region" description="Helical" evidence="1">
    <location>
        <begin position="55"/>
        <end position="72"/>
    </location>
</feature>
<evidence type="ECO:0000256" key="1">
    <source>
        <dbReference type="SAM" id="Phobius"/>
    </source>
</evidence>
<evidence type="ECO:0000313" key="3">
    <source>
        <dbReference type="Proteomes" id="UP000610456"/>
    </source>
</evidence>
<accession>A0A918SIA7</accession>
<protein>
    <submittedName>
        <fullName evidence="2">Membrane protein</fullName>
    </submittedName>
</protein>
<dbReference type="AlphaFoldDB" id="A0A918SIA7"/>
<keyword evidence="3" id="KW-1185">Reference proteome</keyword>
<reference evidence="2" key="2">
    <citation type="submission" date="2020-09" db="EMBL/GenBank/DDBJ databases">
        <authorList>
            <person name="Sun Q."/>
            <person name="Kim S."/>
        </authorList>
    </citation>
    <scope>NUCLEOTIDE SEQUENCE</scope>
    <source>
        <strain evidence="2">KCTC 12719</strain>
    </source>
</reference>
<name>A0A918SIA7_9FLAO</name>